<dbReference type="RefSeq" id="WP_043376500.1">
    <property type="nucleotide sequence ID" value="NZ_KN039946.1"/>
</dbReference>
<evidence type="ECO:0000313" key="3">
    <source>
        <dbReference type="Proteomes" id="UP000029095"/>
    </source>
</evidence>
<dbReference type="Pfam" id="PF00583">
    <property type="entry name" value="Acetyltransf_1"/>
    <property type="match status" value="1"/>
</dbReference>
<dbReference type="PANTHER" id="PTHR42791">
    <property type="entry name" value="GNAT FAMILY ACETYLTRANSFERASE"/>
    <property type="match status" value="1"/>
</dbReference>
<evidence type="ECO:0000259" key="1">
    <source>
        <dbReference type="PROSITE" id="PS51186"/>
    </source>
</evidence>
<evidence type="ECO:0000313" key="2">
    <source>
        <dbReference type="EMBL" id="KFG77311.1"/>
    </source>
</evidence>
<gene>
    <name evidence="2" type="ORF">FM21_15075</name>
</gene>
<dbReference type="PROSITE" id="PS51186">
    <property type="entry name" value="GNAT"/>
    <property type="match status" value="1"/>
</dbReference>
<dbReference type="CDD" id="cd04301">
    <property type="entry name" value="NAT_SF"/>
    <property type="match status" value="1"/>
</dbReference>
<feature type="domain" description="N-acetyltransferase" evidence="1">
    <location>
        <begin position="44"/>
        <end position="198"/>
    </location>
</feature>
<dbReference type="GO" id="GO:0016747">
    <property type="term" value="F:acyltransferase activity, transferring groups other than amino-acyl groups"/>
    <property type="evidence" value="ECO:0007669"/>
    <property type="project" value="InterPro"/>
</dbReference>
<proteinExistence type="predicted"/>
<sequence length="199" mass="21621">MLDPLPHVRPAAQDDVPAAVRTLARAFADYPFTRHVVAADGHQERVRRFQELFLTRVAMDHGRAWVTGDCRAVAAWTTPERDPGPAFAEVGPLVGDLAGDRAAALASAEQAMAPHRPTDPVWFLATVGVDPDAQGAGLGTAVLRPGLEAAERARFPAFLETSDEGNVRFYTRLGFEVTAEVKLPDDGPLTWCMRREPGR</sequence>
<dbReference type="STRING" id="1915400.FM21_15075"/>
<dbReference type="HOGENOM" id="CLU_060131_7_2_11"/>
<keyword evidence="3" id="KW-1185">Reference proteome</keyword>
<dbReference type="InterPro" id="IPR000182">
    <property type="entry name" value="GNAT_dom"/>
</dbReference>
<keyword evidence="2" id="KW-0808">Transferase</keyword>
<dbReference type="EMBL" id="JNFQ01000001">
    <property type="protein sequence ID" value="KFG77311.1"/>
    <property type="molecule type" value="Genomic_DNA"/>
</dbReference>
<dbReference type="PANTHER" id="PTHR42791:SF1">
    <property type="entry name" value="N-ACETYLTRANSFERASE DOMAIN-CONTAINING PROTEIN"/>
    <property type="match status" value="1"/>
</dbReference>
<dbReference type="AlphaFoldDB" id="A0A086N843"/>
<comment type="caution">
    <text evidence="2">The sequence shown here is derived from an EMBL/GenBank/DDBJ whole genome shotgun (WGS) entry which is preliminary data.</text>
</comment>
<dbReference type="SUPFAM" id="SSF55729">
    <property type="entry name" value="Acyl-CoA N-acyltransferases (Nat)"/>
    <property type="match status" value="1"/>
</dbReference>
<organism evidence="2 3">
    <name type="scientific">Streptomyces mutabilis</name>
    <dbReference type="NCBI Taxonomy" id="67332"/>
    <lineage>
        <taxon>Bacteria</taxon>
        <taxon>Bacillati</taxon>
        <taxon>Actinomycetota</taxon>
        <taxon>Actinomycetes</taxon>
        <taxon>Kitasatosporales</taxon>
        <taxon>Streptomycetaceae</taxon>
        <taxon>Streptomyces</taxon>
    </lineage>
</organism>
<dbReference type="InterPro" id="IPR016181">
    <property type="entry name" value="Acyl_CoA_acyltransferase"/>
</dbReference>
<accession>A0A086N843</accession>
<protein>
    <submittedName>
        <fullName evidence="2">Puromycin N-acetyltransferase</fullName>
    </submittedName>
</protein>
<dbReference type="InterPro" id="IPR052523">
    <property type="entry name" value="Trichothecene_AcTrans"/>
</dbReference>
<reference evidence="2 3" key="1">
    <citation type="submission" date="2014-05" db="EMBL/GenBank/DDBJ databases">
        <title>Complete genome sequence of the Streptomyces mutabilis TRM45540.</title>
        <authorList>
            <person name="Luo X."/>
            <person name="Zhang L."/>
        </authorList>
    </citation>
    <scope>NUCLEOTIDE SEQUENCE [LARGE SCALE GENOMIC DNA]</scope>
    <source>
        <strain evidence="2 3">TRM45540</strain>
    </source>
</reference>
<dbReference type="Gene3D" id="3.40.630.30">
    <property type="match status" value="1"/>
</dbReference>
<name>A0A086N843_9ACTN</name>
<dbReference type="Proteomes" id="UP000029095">
    <property type="component" value="Unassembled WGS sequence"/>
</dbReference>